<feature type="compositionally biased region" description="Basic and acidic residues" evidence="1">
    <location>
        <begin position="19"/>
        <end position="30"/>
    </location>
</feature>
<feature type="non-terminal residue" evidence="2">
    <location>
        <position position="1"/>
    </location>
</feature>
<proteinExistence type="predicted"/>
<feature type="region of interest" description="Disordered" evidence="1">
    <location>
        <begin position="1"/>
        <end position="30"/>
    </location>
</feature>
<dbReference type="AlphaFoldDB" id="A0A0L0EYV4"/>
<feature type="compositionally biased region" description="Acidic residues" evidence="1">
    <location>
        <begin position="1"/>
        <end position="11"/>
    </location>
</feature>
<dbReference type="RefSeq" id="XP_014143539.1">
    <property type="nucleotide sequence ID" value="XM_014288064.1"/>
</dbReference>
<organism evidence="2 3">
    <name type="scientific">Sphaeroforma arctica JP610</name>
    <dbReference type="NCBI Taxonomy" id="667725"/>
    <lineage>
        <taxon>Eukaryota</taxon>
        <taxon>Ichthyosporea</taxon>
        <taxon>Ichthyophonida</taxon>
        <taxon>Sphaeroforma</taxon>
    </lineage>
</organism>
<reference evidence="2 3" key="1">
    <citation type="submission" date="2011-02" db="EMBL/GenBank/DDBJ databases">
        <title>The Genome Sequence of Sphaeroforma arctica JP610.</title>
        <authorList>
            <consortium name="The Broad Institute Genome Sequencing Platform"/>
            <person name="Russ C."/>
            <person name="Cuomo C."/>
            <person name="Young S.K."/>
            <person name="Zeng Q."/>
            <person name="Gargeya S."/>
            <person name="Alvarado L."/>
            <person name="Berlin A."/>
            <person name="Chapman S.B."/>
            <person name="Chen Z."/>
            <person name="Freedman E."/>
            <person name="Gellesch M."/>
            <person name="Goldberg J."/>
            <person name="Griggs A."/>
            <person name="Gujja S."/>
            <person name="Heilman E."/>
            <person name="Heiman D."/>
            <person name="Howarth C."/>
            <person name="Mehta T."/>
            <person name="Neiman D."/>
            <person name="Pearson M."/>
            <person name="Roberts A."/>
            <person name="Saif S."/>
            <person name="Shea T."/>
            <person name="Shenoy N."/>
            <person name="Sisk P."/>
            <person name="Stolte C."/>
            <person name="Sykes S."/>
            <person name="White J."/>
            <person name="Yandava C."/>
            <person name="Burger G."/>
            <person name="Gray M.W."/>
            <person name="Holland P.W.H."/>
            <person name="King N."/>
            <person name="Lang F.B.F."/>
            <person name="Roger A.J."/>
            <person name="Ruiz-Trillo I."/>
            <person name="Haas B."/>
            <person name="Nusbaum C."/>
            <person name="Birren B."/>
        </authorList>
    </citation>
    <scope>NUCLEOTIDE SEQUENCE [LARGE SCALE GENOMIC DNA]</scope>
    <source>
        <strain evidence="2 3">JP610</strain>
    </source>
</reference>
<keyword evidence="3" id="KW-1185">Reference proteome</keyword>
<feature type="non-terminal residue" evidence="2">
    <location>
        <position position="80"/>
    </location>
</feature>
<protein>
    <submittedName>
        <fullName evidence="2">Uncharacterized protein</fullName>
    </submittedName>
</protein>
<name>A0A0L0EYV4_9EUKA</name>
<evidence type="ECO:0000313" key="2">
    <source>
        <dbReference type="EMBL" id="KNC69637.1"/>
    </source>
</evidence>
<sequence length="80" mass="9140">QDNIAEADADVPVDVGNHGNDDPRLRQRMEPRNIRPVIEVVAFDVSSVPPRKVWQGPQNLLNPLNYARFQLPQIFPTLRK</sequence>
<dbReference type="EMBL" id="KQ254008">
    <property type="protein sequence ID" value="KNC69637.1"/>
    <property type="molecule type" value="Genomic_DNA"/>
</dbReference>
<gene>
    <name evidence="2" type="ORF">SARC_17850</name>
</gene>
<evidence type="ECO:0000313" key="3">
    <source>
        <dbReference type="Proteomes" id="UP000054560"/>
    </source>
</evidence>
<dbReference type="GeneID" id="25918354"/>
<accession>A0A0L0EYV4</accession>
<dbReference type="Proteomes" id="UP000054560">
    <property type="component" value="Unassembled WGS sequence"/>
</dbReference>
<evidence type="ECO:0000256" key="1">
    <source>
        <dbReference type="SAM" id="MobiDB-lite"/>
    </source>
</evidence>